<evidence type="ECO:0000313" key="4">
    <source>
        <dbReference type="Proteomes" id="UP000006015"/>
    </source>
</evidence>
<keyword evidence="2" id="KW-1133">Transmembrane helix</keyword>
<keyword evidence="4" id="KW-1185">Reference proteome</keyword>
<feature type="transmembrane region" description="Helical" evidence="2">
    <location>
        <begin position="150"/>
        <end position="170"/>
    </location>
</feature>
<evidence type="ECO:0000313" key="3">
    <source>
        <dbReference type="EMBL" id="EFG82705.1"/>
    </source>
</evidence>
<organism evidence="3 4">
    <name type="scientific">Corynebacterium ammoniagenes DSM 20306</name>
    <dbReference type="NCBI Taxonomy" id="649754"/>
    <lineage>
        <taxon>Bacteria</taxon>
        <taxon>Bacillati</taxon>
        <taxon>Actinomycetota</taxon>
        <taxon>Actinomycetes</taxon>
        <taxon>Mycobacteriales</taxon>
        <taxon>Corynebacteriaceae</taxon>
        <taxon>Corynebacterium</taxon>
    </lineage>
</organism>
<protein>
    <recommendedName>
        <fullName evidence="5">Glycerophosphoryl diester phosphodiesterase membrane domain-containing protein</fullName>
    </recommendedName>
</protein>
<accession>A0ABP2IGQ4</accession>
<sequence length="348" mass="37265">MEKERDLSTPYNGSNDGYGDNENDGFGNLPRYGSTDHPEDQPGYGRSDQPYSSGYDSAYGSQGYSGAQFGGPGYSEQPYYGANPHDNLVATNGKLQIFNAIGFGFKRTFSNAKLWLLGSVAFIAFTMVLGAIAGALTGSGSEPSQVGPDITGNFLSLISLLLMPFIYRLATKEVDSRATGWSTIGKDVHYWPTIAITIILWLIGLVFSFIFVDQALNGLLADLDSAATNDTAEMEALAAEMGSFFGLISLLMLATLFLTPLYQLMVWYAADGRGGIGQAIVQGFKAGASNYLRLVGFNIVVSIIMMFVIIVTLGLGTIIALPMYLLAQAHAYRQIAGGPVPDDSVKNA</sequence>
<name>A0ABP2IGQ4_CORAM</name>
<evidence type="ECO:0000256" key="1">
    <source>
        <dbReference type="SAM" id="MobiDB-lite"/>
    </source>
</evidence>
<comment type="caution">
    <text evidence="3">The sequence shown here is derived from an EMBL/GenBank/DDBJ whole genome shotgun (WGS) entry which is preliminary data.</text>
</comment>
<proteinExistence type="predicted"/>
<feature type="transmembrane region" description="Helical" evidence="2">
    <location>
        <begin position="114"/>
        <end position="138"/>
    </location>
</feature>
<dbReference type="Proteomes" id="UP000006015">
    <property type="component" value="Unassembled WGS sequence"/>
</dbReference>
<feature type="transmembrane region" description="Helical" evidence="2">
    <location>
        <begin position="291"/>
        <end position="324"/>
    </location>
</feature>
<feature type="transmembrane region" description="Helical" evidence="2">
    <location>
        <begin position="190"/>
        <end position="212"/>
    </location>
</feature>
<gene>
    <name evidence="3" type="ORF">HMPREF0281_00235</name>
</gene>
<reference evidence="3 4" key="1">
    <citation type="submission" date="2010-04" db="EMBL/GenBank/DDBJ databases">
        <authorList>
            <person name="Weinstock G."/>
            <person name="Sodergren E."/>
            <person name="Clifton S."/>
            <person name="Fulton L."/>
            <person name="Fulton B."/>
            <person name="Courtney L."/>
            <person name="Fronick C."/>
            <person name="Harrison M."/>
            <person name="Strong C."/>
            <person name="Farmer C."/>
            <person name="Delahaunty K."/>
            <person name="Markovic C."/>
            <person name="Hall O."/>
            <person name="Minx P."/>
            <person name="Tomlinson C."/>
            <person name="Mitreva M."/>
            <person name="Hou S."/>
            <person name="Wollam A."/>
            <person name="Pepin K.H."/>
            <person name="Johnson M."/>
            <person name="Bhonagiri V."/>
            <person name="Zhang X."/>
            <person name="Suruliraj S."/>
            <person name="Warren W."/>
            <person name="Chinwalla A."/>
            <person name="Mardis E.R."/>
            <person name="Wilson R.K."/>
        </authorList>
    </citation>
    <scope>NUCLEOTIDE SEQUENCE [LARGE SCALE GENOMIC DNA]</scope>
    <source>
        <strain evidence="3 4">DSM 20306</strain>
    </source>
</reference>
<keyword evidence="2" id="KW-0472">Membrane</keyword>
<evidence type="ECO:0000256" key="2">
    <source>
        <dbReference type="SAM" id="Phobius"/>
    </source>
</evidence>
<keyword evidence="2" id="KW-0812">Transmembrane</keyword>
<feature type="region of interest" description="Disordered" evidence="1">
    <location>
        <begin position="1"/>
        <end position="57"/>
    </location>
</feature>
<dbReference type="EMBL" id="ADNS01000001">
    <property type="protein sequence ID" value="EFG82705.1"/>
    <property type="molecule type" value="Genomic_DNA"/>
</dbReference>
<evidence type="ECO:0008006" key="5">
    <source>
        <dbReference type="Google" id="ProtNLM"/>
    </source>
</evidence>
<feature type="transmembrane region" description="Helical" evidence="2">
    <location>
        <begin position="244"/>
        <end position="270"/>
    </location>
</feature>